<dbReference type="Proteomes" id="UP000326198">
    <property type="component" value="Unassembled WGS sequence"/>
</dbReference>
<name>A0A5N7BCJ9_9EURO</name>
<evidence type="ECO:0000256" key="1">
    <source>
        <dbReference type="SAM" id="SignalP"/>
    </source>
</evidence>
<protein>
    <submittedName>
        <fullName evidence="2">Uncharacterized protein</fullName>
    </submittedName>
</protein>
<evidence type="ECO:0000313" key="2">
    <source>
        <dbReference type="EMBL" id="KAE8379496.1"/>
    </source>
</evidence>
<gene>
    <name evidence="2" type="ORF">BDV26DRAFT_259233</name>
</gene>
<sequence>MKKDKFIFFSLLVLLIALGRPSITLGVQDDRMTYSYAIGPNSSHYGPQLTVNNFSFFTFCGFSLSDLPSPPPSISPMFYLYGKPVAIQGYWQGNTRYSMTELD</sequence>
<evidence type="ECO:0000313" key="3">
    <source>
        <dbReference type="Proteomes" id="UP000326198"/>
    </source>
</evidence>
<organism evidence="2 3">
    <name type="scientific">Aspergillus bertholletiae</name>
    <dbReference type="NCBI Taxonomy" id="1226010"/>
    <lineage>
        <taxon>Eukaryota</taxon>
        <taxon>Fungi</taxon>
        <taxon>Dikarya</taxon>
        <taxon>Ascomycota</taxon>
        <taxon>Pezizomycotina</taxon>
        <taxon>Eurotiomycetes</taxon>
        <taxon>Eurotiomycetidae</taxon>
        <taxon>Eurotiales</taxon>
        <taxon>Aspergillaceae</taxon>
        <taxon>Aspergillus</taxon>
        <taxon>Aspergillus subgen. Circumdati</taxon>
    </lineage>
</organism>
<reference evidence="2 3" key="1">
    <citation type="submission" date="2019-04" db="EMBL/GenBank/DDBJ databases">
        <title>Friends and foes A comparative genomics studyof 23 Aspergillus species from section Flavi.</title>
        <authorList>
            <consortium name="DOE Joint Genome Institute"/>
            <person name="Kjaerbolling I."/>
            <person name="Vesth T."/>
            <person name="Frisvad J.C."/>
            <person name="Nybo J.L."/>
            <person name="Theobald S."/>
            <person name="Kildgaard S."/>
            <person name="Isbrandt T."/>
            <person name="Kuo A."/>
            <person name="Sato A."/>
            <person name="Lyhne E.K."/>
            <person name="Kogle M.E."/>
            <person name="Wiebenga A."/>
            <person name="Kun R.S."/>
            <person name="Lubbers R.J."/>
            <person name="Makela M.R."/>
            <person name="Barry K."/>
            <person name="Chovatia M."/>
            <person name="Clum A."/>
            <person name="Daum C."/>
            <person name="Haridas S."/>
            <person name="He G."/>
            <person name="LaButti K."/>
            <person name="Lipzen A."/>
            <person name="Mondo S."/>
            <person name="Riley R."/>
            <person name="Salamov A."/>
            <person name="Simmons B.A."/>
            <person name="Magnuson J.K."/>
            <person name="Henrissat B."/>
            <person name="Mortensen U.H."/>
            <person name="Larsen T.O."/>
            <person name="Devries R.P."/>
            <person name="Grigoriev I.V."/>
            <person name="Machida M."/>
            <person name="Baker S.E."/>
            <person name="Andersen M.R."/>
        </authorList>
    </citation>
    <scope>NUCLEOTIDE SEQUENCE [LARGE SCALE GENOMIC DNA]</scope>
    <source>
        <strain evidence="2 3">IBT 29228</strain>
    </source>
</reference>
<proteinExistence type="predicted"/>
<dbReference type="EMBL" id="ML736193">
    <property type="protein sequence ID" value="KAE8379496.1"/>
    <property type="molecule type" value="Genomic_DNA"/>
</dbReference>
<feature type="signal peptide" evidence="1">
    <location>
        <begin position="1"/>
        <end position="26"/>
    </location>
</feature>
<dbReference type="AlphaFoldDB" id="A0A5N7BCJ9"/>
<feature type="non-terminal residue" evidence="2">
    <location>
        <position position="103"/>
    </location>
</feature>
<keyword evidence="3" id="KW-1185">Reference proteome</keyword>
<keyword evidence="1" id="KW-0732">Signal</keyword>
<feature type="chain" id="PRO_5025027750" evidence="1">
    <location>
        <begin position="27"/>
        <end position="103"/>
    </location>
</feature>
<accession>A0A5N7BCJ9</accession>